<accession>A0ABQ1NL30</accession>
<protein>
    <submittedName>
        <fullName evidence="2">Uncharacterized protein</fullName>
    </submittedName>
</protein>
<comment type="caution">
    <text evidence="2">The sequence shown here is derived from an EMBL/GenBank/DDBJ whole genome shotgun (WGS) entry which is preliminary data.</text>
</comment>
<evidence type="ECO:0000313" key="3">
    <source>
        <dbReference type="Proteomes" id="UP000597301"/>
    </source>
</evidence>
<sequence length="138" mass="14713">MITETWLIIAGVVAMTIIVVDGKRKKQKGLSTEQKSPQAQSRVEQEVTLAPLALCPPFVGSHIGVKTQLIGVVIADEPMTISGAASGEVYTTHGVTLTSLAYVEGRITARYLECHEGAVVSAVVEPYPAKQKPAKERA</sequence>
<dbReference type="Proteomes" id="UP000597301">
    <property type="component" value="Unassembled WGS sequence"/>
</dbReference>
<proteinExistence type="predicted"/>
<keyword evidence="3" id="KW-1185">Reference proteome</keyword>
<organism evidence="2 3">
    <name type="scientific">Vreelandella lutescens</name>
    <dbReference type="NCBI Taxonomy" id="1602943"/>
    <lineage>
        <taxon>Bacteria</taxon>
        <taxon>Pseudomonadati</taxon>
        <taxon>Pseudomonadota</taxon>
        <taxon>Gammaproteobacteria</taxon>
        <taxon>Oceanospirillales</taxon>
        <taxon>Halomonadaceae</taxon>
        <taxon>Vreelandella</taxon>
    </lineage>
</organism>
<keyword evidence="1" id="KW-1133">Transmembrane helix</keyword>
<feature type="transmembrane region" description="Helical" evidence="1">
    <location>
        <begin position="6"/>
        <end position="22"/>
    </location>
</feature>
<keyword evidence="1" id="KW-0812">Transmembrane</keyword>
<reference evidence="3" key="1">
    <citation type="journal article" date="2019" name="Int. J. Syst. Evol. Microbiol.">
        <title>The Global Catalogue of Microorganisms (GCM) 10K type strain sequencing project: providing services to taxonomists for standard genome sequencing and annotation.</title>
        <authorList>
            <consortium name="The Broad Institute Genomics Platform"/>
            <consortium name="The Broad Institute Genome Sequencing Center for Infectious Disease"/>
            <person name="Wu L."/>
            <person name="Ma J."/>
        </authorList>
    </citation>
    <scope>NUCLEOTIDE SEQUENCE [LARGE SCALE GENOMIC DNA]</scope>
    <source>
        <strain evidence="3">CGMCC 1.15122</strain>
    </source>
</reference>
<evidence type="ECO:0000256" key="1">
    <source>
        <dbReference type="SAM" id="Phobius"/>
    </source>
</evidence>
<name>A0ABQ1NL30_9GAMM</name>
<dbReference type="RefSeq" id="WP_188638147.1">
    <property type="nucleotide sequence ID" value="NZ_BMHM01000001.1"/>
</dbReference>
<dbReference type="EMBL" id="BMHM01000001">
    <property type="protein sequence ID" value="GGC79863.1"/>
    <property type="molecule type" value="Genomic_DNA"/>
</dbReference>
<keyword evidence="1" id="KW-0472">Membrane</keyword>
<gene>
    <name evidence="2" type="ORF">GCM10011382_07380</name>
</gene>
<evidence type="ECO:0000313" key="2">
    <source>
        <dbReference type="EMBL" id="GGC79863.1"/>
    </source>
</evidence>